<feature type="transmembrane region" description="Helical" evidence="2">
    <location>
        <begin position="20"/>
        <end position="38"/>
    </location>
</feature>
<accession>A0ABT2RWA6</accession>
<evidence type="ECO:0000313" key="5">
    <source>
        <dbReference type="Proteomes" id="UP001652461"/>
    </source>
</evidence>
<keyword evidence="5" id="KW-1185">Reference proteome</keyword>
<gene>
    <name evidence="4" type="ORF">OCV63_06790</name>
</gene>
<dbReference type="RefSeq" id="WP_158363031.1">
    <property type="nucleotide sequence ID" value="NZ_JAOQKC010000007.1"/>
</dbReference>
<feature type="region of interest" description="Disordered" evidence="1">
    <location>
        <begin position="1692"/>
        <end position="1718"/>
    </location>
</feature>
<dbReference type="Proteomes" id="UP001652461">
    <property type="component" value="Unassembled WGS sequence"/>
</dbReference>
<evidence type="ECO:0000256" key="1">
    <source>
        <dbReference type="SAM" id="MobiDB-lite"/>
    </source>
</evidence>
<sequence>MKKIHLDSGKLHKTARFRYGITGTLCLILAAVLLYVQWGGQLLEARAAGEITYSAKDGLWSEGLKNGTQSGDLTKVTITGMEKPIAGSVKDTEATLYTNSVTKTYKVENENENQTISADYLEDASLSFRVQYNLGNSKGNTWDIGKWTWSAERSDGSQITGESTRNAFYVKAVRTYYNLVTEDKAASNKDSFSDFENTVRGKFRAEFPDYTVSDRMLMTNKDGGRNTGYGRAFGAYIEAYMTEKNYKQYNDGVKLPLYVDGKRVVRIDMLTVTEADFYLYDDKTGVSFRADYDVAVYKKHSYSMTNTALKAADPTAVLESGTSLSAAETTGISADDRLTEMKPGETGLTGIYEYCVSDQQITDKSKISWNTWDGRAVALAGKKYLYLRMTPQYTSGTYTNLRLPSDAAEYRISYLNKAAAPAKAALSDDSVSFTTAQSDGQIFYTTDGADAVFTKVQGSTLIASLKAEVEKESYSKGILSYSGKSYVRVNGLWYECGANVSYYDKTAVALDYSTNRQYAELRTCVLADGCAVDNVNRVHRYQKLNPPAILLESGSAAGSTALIPGDRIVTVTVTNPYPSTHDYYEDYEAEVKKVKVEYAFSATQIMDTDSITSWTQLPSLPADLPTGDGYLYLKLVPSGNTGTKFDGVYVESEVREYALSYTGNPMKSEFLKLEIEPDITVKDTDEDGTGTLKLSSTVNNTVIVYSLAGEISVERVDDTTLRKALDAQAAGRAAAYTEYGNHCYIRANGLWYRCGEKGTVKGTGGEKLKASELAAGLTVHALAMADGYSGTAVKERTIQSMKAPTVTLESGKTAGTDTVSPDEVLTEIKSTVSAAGLEYQYLLTDRKLDTVSDVMWGSWTGSPVALAGSKYLYVRAKTPEDSTHLSSPPRRYELKYLTDKPAGVTAKAYVKGQVITGGVDYGDEIELIELKSAENQAIIFYTTDGKQPSFTKLAAGDSNIAELEQRLSDGTASLNGKLYLKLNGLWYECGADTLLYNKQTRIVVDETIYTDNYLEINAQAVVEGKVFGTTDRFSYGFSLREQVATPVASVANGATVQIGDTVNLICGETNSRIFYTTNGSAPVVNIVNGKVELGAETKEFITTPIQISTDFASYGSSVTITAVACRFKEYAAGMARTKRDSELARFTYSVGAQAAVEPVTSVPAASSDKRTEVTIGSKIRLFSATEGAVIFYTLDGSEPAFDETTLKPTGSSTLKYDATQGITVPPITDSSVITITAVAWCEGLASSNISRLIFQYPSAVSAPYATPAAGAVAENTQVSLKTATEGAAIYYTTDGSTPTTASNVYDSTNPFVISKNTTIKALAVKDKMESEVVTFAYTVSEKLSTPQASIESGSVVAAGTVVTLTGDSGATIHYTTDGSDPKKTDNQKVLIGNSVIISGNAGDVITVQAYATKTGYSDSETGYYSYSISSYEGGIFADRPTGSTVKNGDVIQLNSDVSGADIFYTTDGSTPTRSSASGSRVTIQGTPGENITIKAIAVASGTDRAVSAATFTYTIMNRLAAPTSSVPTGAVFTKKSAIQLTAETGSIYYTTDGTQPSTASNLYKDGVVITGAVTIKAIAVAENYEQSEVSSFTYGFADQVEAPKTSYASGELEMGTEVEFTCGTEGASIYYRTDGADPNLKEKDGLELYTGPVTVNRATTFKIMAVKEELQDSKVVTVGYTVREPEIIQNTDETDTEQELTETGRLKSRRSFSDTQSGPSYTDVVLKNAVYGVVVASKEGSLPDSVQLDVKQVQASDAAERMVKQLVSESYGIVDSYDVTLLVNGETVQPDGEIEIGLPIPAAYENSLIQVAYVTEDGSVELYETRRSGGVAYIKTNHLSVYAITAPVEFAEAEKETPWLLIGYSGAVLLLGIGIWLLYRAKKIKREGRAKHGE</sequence>
<feature type="transmembrane region" description="Helical" evidence="2">
    <location>
        <begin position="1859"/>
        <end position="1879"/>
    </location>
</feature>
<dbReference type="EMBL" id="JAOQKC010000007">
    <property type="protein sequence ID" value="MCU6696602.1"/>
    <property type="molecule type" value="Genomic_DNA"/>
</dbReference>
<feature type="domain" description="GH29D-like beta-sandwich" evidence="3">
    <location>
        <begin position="1608"/>
        <end position="1677"/>
    </location>
</feature>
<feature type="domain" description="GH29D-like beta-sandwich" evidence="3">
    <location>
        <begin position="1267"/>
        <end position="1333"/>
    </location>
</feature>
<keyword evidence="2" id="KW-0812">Transmembrane</keyword>
<protein>
    <submittedName>
        <fullName evidence="4">Chitobiase/beta-hexosaminidase C-terminal domain-containing protein</fullName>
    </submittedName>
</protein>
<feature type="domain" description="GH29D-like beta-sandwich" evidence="3">
    <location>
        <begin position="1174"/>
        <end position="1249"/>
    </location>
</feature>
<feature type="domain" description="GH29D-like beta-sandwich" evidence="3">
    <location>
        <begin position="1352"/>
        <end position="1421"/>
    </location>
</feature>
<keyword evidence="2" id="KW-1133">Transmembrane helix</keyword>
<evidence type="ECO:0000313" key="4">
    <source>
        <dbReference type="EMBL" id="MCU6696602.1"/>
    </source>
</evidence>
<name>A0ABT2RWA6_9FIRM</name>
<comment type="caution">
    <text evidence="4">The sequence shown here is derived from an EMBL/GenBank/DDBJ whole genome shotgun (WGS) entry which is preliminary data.</text>
</comment>
<reference evidence="4 5" key="1">
    <citation type="journal article" date="2021" name="ISME Commun">
        <title>Automated analysis of genomic sequences facilitates high-throughput and comprehensive description of bacteria.</title>
        <authorList>
            <person name="Hitch T.C.A."/>
        </authorList>
    </citation>
    <scope>NUCLEOTIDE SEQUENCE [LARGE SCALE GENOMIC DNA]</scope>
    <source>
        <strain evidence="4 5">Sanger_04</strain>
    </source>
</reference>
<dbReference type="InterPro" id="IPR059177">
    <property type="entry name" value="GH29D-like_dom"/>
</dbReference>
<dbReference type="Pfam" id="PF13290">
    <property type="entry name" value="CHB_HEX_C_1"/>
    <property type="match status" value="5"/>
</dbReference>
<evidence type="ECO:0000259" key="3">
    <source>
        <dbReference type="Pfam" id="PF13290"/>
    </source>
</evidence>
<evidence type="ECO:0000256" key="2">
    <source>
        <dbReference type="SAM" id="Phobius"/>
    </source>
</evidence>
<feature type="domain" description="GH29D-like beta-sandwich" evidence="3">
    <location>
        <begin position="1440"/>
        <end position="1503"/>
    </location>
</feature>
<dbReference type="Pfam" id="PF13287">
    <property type="entry name" value="Fn3_assoc"/>
    <property type="match status" value="1"/>
</dbReference>
<keyword evidence="2" id="KW-0472">Membrane</keyword>
<proteinExistence type="predicted"/>
<organism evidence="4 5">
    <name type="scientific">Laedolimicola ammoniilytica</name>
    <dbReference type="NCBI Taxonomy" id="2981771"/>
    <lineage>
        <taxon>Bacteria</taxon>
        <taxon>Bacillati</taxon>
        <taxon>Bacillota</taxon>
        <taxon>Clostridia</taxon>
        <taxon>Lachnospirales</taxon>
        <taxon>Lachnospiraceae</taxon>
        <taxon>Laedolimicola</taxon>
    </lineage>
</organism>
<dbReference type="InterPro" id="IPR026876">
    <property type="entry name" value="Fn3_assoc_repeat"/>
</dbReference>